<reference evidence="2" key="1">
    <citation type="journal article" date="2018" name="Genome Biol. Evol.">
        <title>Genomics and development of Lentinus tigrinus, a white-rot wood-decaying mushroom with dimorphic fruiting bodies.</title>
        <authorList>
            <person name="Wu B."/>
            <person name="Xu Z."/>
            <person name="Knudson A."/>
            <person name="Carlson A."/>
            <person name="Chen N."/>
            <person name="Kovaka S."/>
            <person name="LaButti K."/>
            <person name="Lipzen A."/>
            <person name="Pennachio C."/>
            <person name="Riley R."/>
            <person name="Schakwitz W."/>
            <person name="Umezawa K."/>
            <person name="Ohm R.A."/>
            <person name="Grigoriev I.V."/>
            <person name="Nagy L.G."/>
            <person name="Gibbons J."/>
            <person name="Hibbett D."/>
        </authorList>
    </citation>
    <scope>NUCLEOTIDE SEQUENCE [LARGE SCALE GENOMIC DNA]</scope>
    <source>
        <strain evidence="2">ALCF2SS1-6</strain>
    </source>
</reference>
<sequence length="303" mass="34244">MTRDVRTLVLRSDAAFPRRIDTLWPCASWCKLPFDSRRSSPSTGYRNKARFLLFSSLQCGYPRNQEPCPATLRPGSGSGQPNIHHLPPAAGSLLALPTPRLLLSHHNGHSTERPSPHTAHRRGRRRLRSPSARLQCAYTYRVYTYVPVGLPWPVGRPPPGPLRRFHQRFPLSFGSPRSLLLAPCSLLPETRGRYQNPESESQVAKVLPLASRPHGASPESSHYIPFLGVRNQESGIRNVVADRKLHLCRNRVRPRRILSHHPPHPVVTRPWLMPSGTHTHTHAHECSSRARHARCVFPPRLLD</sequence>
<feature type="region of interest" description="Disordered" evidence="1">
    <location>
        <begin position="106"/>
        <end position="129"/>
    </location>
</feature>
<dbReference type="AlphaFoldDB" id="A0A5C2S0L7"/>
<feature type="compositionally biased region" description="Basic residues" evidence="1">
    <location>
        <begin position="118"/>
        <end position="128"/>
    </location>
</feature>
<gene>
    <name evidence="2" type="ORF">L227DRAFT_240574</name>
</gene>
<evidence type="ECO:0000313" key="2">
    <source>
        <dbReference type="EMBL" id="RPD56892.1"/>
    </source>
</evidence>
<evidence type="ECO:0000256" key="1">
    <source>
        <dbReference type="SAM" id="MobiDB-lite"/>
    </source>
</evidence>
<proteinExistence type="predicted"/>
<keyword evidence="3" id="KW-1185">Reference proteome</keyword>
<organism evidence="2 3">
    <name type="scientific">Lentinus tigrinus ALCF2SS1-6</name>
    <dbReference type="NCBI Taxonomy" id="1328759"/>
    <lineage>
        <taxon>Eukaryota</taxon>
        <taxon>Fungi</taxon>
        <taxon>Dikarya</taxon>
        <taxon>Basidiomycota</taxon>
        <taxon>Agaricomycotina</taxon>
        <taxon>Agaricomycetes</taxon>
        <taxon>Polyporales</taxon>
        <taxon>Polyporaceae</taxon>
        <taxon>Lentinus</taxon>
    </lineage>
</organism>
<evidence type="ECO:0000313" key="3">
    <source>
        <dbReference type="Proteomes" id="UP000313359"/>
    </source>
</evidence>
<protein>
    <submittedName>
        <fullName evidence="2">Uncharacterized protein</fullName>
    </submittedName>
</protein>
<dbReference type="Proteomes" id="UP000313359">
    <property type="component" value="Unassembled WGS sequence"/>
</dbReference>
<accession>A0A5C2S0L7</accession>
<name>A0A5C2S0L7_9APHY</name>
<dbReference type="EMBL" id="ML122284">
    <property type="protein sequence ID" value="RPD56892.1"/>
    <property type="molecule type" value="Genomic_DNA"/>
</dbReference>